<dbReference type="AlphaFoldDB" id="A0A844CYJ0"/>
<dbReference type="InterPro" id="IPR050179">
    <property type="entry name" value="Trans_hexapeptide_repeat"/>
</dbReference>
<keyword evidence="3" id="KW-0677">Repeat</keyword>
<dbReference type="SUPFAM" id="SSF51161">
    <property type="entry name" value="Trimeric LpxA-like enzymes"/>
    <property type="match status" value="1"/>
</dbReference>
<dbReference type="InterPro" id="IPR011004">
    <property type="entry name" value="Trimer_LpxA-like_sf"/>
</dbReference>
<reference evidence="5 6" key="1">
    <citation type="submission" date="2019-05" db="EMBL/GenBank/DDBJ databases">
        <title>Roseovarius bejariae sp. nov., a moderately halophylic bacterium isolated from a saline soil in Rambla Salada (Murcia).</title>
        <authorList>
            <person name="Castro D.J."/>
            <person name="Gomez-Altuve A."/>
            <person name="Reina J.C."/>
            <person name="Rodriguez M."/>
            <person name="Sampedro I."/>
            <person name="Llamas I."/>
            <person name="Martinez-Checa F."/>
        </authorList>
    </citation>
    <scope>NUCLEOTIDE SEQUENCE [LARGE SCALE GENOMIC DNA]</scope>
    <source>
        <strain evidence="5 6">A21</strain>
    </source>
</reference>
<dbReference type="Pfam" id="PF00132">
    <property type="entry name" value="Hexapep"/>
    <property type="match status" value="1"/>
</dbReference>
<keyword evidence="2 5" id="KW-0808">Transferase</keyword>
<accession>A0A844CYJ0</accession>
<evidence type="ECO:0000256" key="2">
    <source>
        <dbReference type="ARBA" id="ARBA00022679"/>
    </source>
</evidence>
<name>A0A844CYJ0_9RHOB</name>
<dbReference type="OrthoDB" id="9815592at2"/>
<dbReference type="RefSeq" id="WP_154149364.1">
    <property type="nucleotide sequence ID" value="NZ_SZWE01000001.1"/>
</dbReference>
<keyword evidence="6" id="KW-1185">Reference proteome</keyword>
<dbReference type="Proteomes" id="UP000564704">
    <property type="component" value="Unassembled WGS sequence"/>
</dbReference>
<evidence type="ECO:0000256" key="4">
    <source>
        <dbReference type="ARBA" id="ARBA00023315"/>
    </source>
</evidence>
<comment type="caution">
    <text evidence="5">The sequence shown here is derived from an EMBL/GenBank/DDBJ whole genome shotgun (WGS) entry which is preliminary data.</text>
</comment>
<evidence type="ECO:0000313" key="6">
    <source>
        <dbReference type="Proteomes" id="UP000564704"/>
    </source>
</evidence>
<proteinExistence type="inferred from homology"/>
<dbReference type="PANTHER" id="PTHR43300:SF11">
    <property type="entry name" value="ACETYLTRANSFERASE RV3034C-RELATED"/>
    <property type="match status" value="1"/>
</dbReference>
<dbReference type="InterPro" id="IPR001451">
    <property type="entry name" value="Hexapep"/>
</dbReference>
<dbReference type="EMBL" id="SZWE01000001">
    <property type="protein sequence ID" value="MRU14703.1"/>
    <property type="molecule type" value="Genomic_DNA"/>
</dbReference>
<dbReference type="PROSITE" id="PS00101">
    <property type="entry name" value="HEXAPEP_TRANSFERASES"/>
    <property type="match status" value="1"/>
</dbReference>
<dbReference type="GO" id="GO:0016746">
    <property type="term" value="F:acyltransferase activity"/>
    <property type="evidence" value="ECO:0007669"/>
    <property type="project" value="UniProtKB-KW"/>
</dbReference>
<dbReference type="CDD" id="cd03349">
    <property type="entry name" value="LbH_XAT"/>
    <property type="match status" value="1"/>
</dbReference>
<dbReference type="InterPro" id="IPR018357">
    <property type="entry name" value="Hexapep_transf_CS"/>
</dbReference>
<evidence type="ECO:0000256" key="1">
    <source>
        <dbReference type="ARBA" id="ARBA00007274"/>
    </source>
</evidence>
<gene>
    <name evidence="5" type="ORF">FDP25_04580</name>
</gene>
<evidence type="ECO:0000256" key="3">
    <source>
        <dbReference type="ARBA" id="ARBA00022737"/>
    </source>
</evidence>
<protein>
    <submittedName>
        <fullName evidence="5">CatB-related O-acetyltransferase</fullName>
    </submittedName>
</protein>
<evidence type="ECO:0000313" key="5">
    <source>
        <dbReference type="EMBL" id="MRU14703.1"/>
    </source>
</evidence>
<dbReference type="PANTHER" id="PTHR43300">
    <property type="entry name" value="ACETYLTRANSFERASE"/>
    <property type="match status" value="1"/>
</dbReference>
<sequence>MPAPFPPAHTAHPLTLPDGTTHPGTVFLKPVIDHPRIEVGDFTYANAFEPPEDWAAHLAPYLYPQSPERLIMGKFCQIADGVVFITASANHRRDGFSTFPFAIFQGDFESGRPSLPQEPGPDTVIGNDVWIGKDARILPGARIGDGVIVGAGAVVHGEVPPYAVVAGNPAKVVRRRFDEASIARLLALAWWDWPIARILHHEAAICGADLVTLEAEAERFGG</sequence>
<comment type="similarity">
    <text evidence="1">Belongs to the transferase hexapeptide repeat family.</text>
</comment>
<dbReference type="Gene3D" id="2.160.10.10">
    <property type="entry name" value="Hexapeptide repeat proteins"/>
    <property type="match status" value="1"/>
</dbReference>
<organism evidence="5 6">
    <name type="scientific">Roseovarius bejariae</name>
    <dbReference type="NCBI Taxonomy" id="2576383"/>
    <lineage>
        <taxon>Bacteria</taxon>
        <taxon>Pseudomonadati</taxon>
        <taxon>Pseudomonadota</taxon>
        <taxon>Alphaproteobacteria</taxon>
        <taxon>Rhodobacterales</taxon>
        <taxon>Roseobacteraceae</taxon>
        <taxon>Roseovarius</taxon>
    </lineage>
</organism>
<keyword evidence="4" id="KW-0012">Acyltransferase</keyword>